<dbReference type="PANTHER" id="PTHR35894">
    <property type="entry name" value="GENERAL SECRETION PATHWAY PROTEIN A-RELATED"/>
    <property type="match status" value="1"/>
</dbReference>
<dbReference type="PANTHER" id="PTHR35894:SF1">
    <property type="entry name" value="PHOSPHORIBULOKINASE _ URIDINE KINASE FAMILY"/>
    <property type="match status" value="1"/>
</dbReference>
<evidence type="ECO:0000259" key="1">
    <source>
        <dbReference type="SMART" id="SM00382"/>
    </source>
</evidence>
<accession>A7I018</accession>
<dbReference type="HOGENOM" id="CLU_932805_0_0_7"/>
<keyword evidence="3" id="KW-1185">Reference proteome</keyword>
<sequence>MALSEKAKNALNEYKKNGGSYRKLATLLKVNASYISLALNGWGDYDLSNEGKNEIEKKISDFFSSKQLKISSQYDEICEDSDIVPFRNTVVIIASVIKAIKQRALMKIVGKSGTGKTTAINALSKKLPQSIVITAFAGMNKKDLLESIAFKLGVMPKRTGISHLIEAIKDGLSGGNRVLIIDEANFISTVSLEQIRYLQDMTKTPIILVGTENLEKEIAKSHEQVATRIRNTHEALRVFGDDEVEMLFEKENIKIDKKTADKVWKRCKNLREVKYALDDLNEIYKGDIAKIDAVLPRSYYE</sequence>
<dbReference type="InterPro" id="IPR052026">
    <property type="entry name" value="ExeA_AAA_ATPase_DNA-bind"/>
</dbReference>
<dbReference type="Pfam" id="PF13401">
    <property type="entry name" value="AAA_22"/>
    <property type="match status" value="1"/>
</dbReference>
<evidence type="ECO:0000313" key="2">
    <source>
        <dbReference type="EMBL" id="ABS51758.1"/>
    </source>
</evidence>
<feature type="domain" description="AAA+ ATPase" evidence="1">
    <location>
        <begin position="102"/>
        <end position="230"/>
    </location>
</feature>
<dbReference type="OrthoDB" id="9797061at2"/>
<dbReference type="STRING" id="360107.CHAB381_0253"/>
<proteinExistence type="predicted"/>
<gene>
    <name evidence="2" type="ordered locus">CHAB381_0253</name>
</gene>
<dbReference type="Gene3D" id="3.40.50.300">
    <property type="entry name" value="P-loop containing nucleotide triphosphate hydrolases"/>
    <property type="match status" value="1"/>
</dbReference>
<dbReference type="GO" id="GO:0016887">
    <property type="term" value="F:ATP hydrolysis activity"/>
    <property type="evidence" value="ECO:0007669"/>
    <property type="project" value="InterPro"/>
</dbReference>
<evidence type="ECO:0000313" key="3">
    <source>
        <dbReference type="Proteomes" id="UP000002407"/>
    </source>
</evidence>
<dbReference type="Proteomes" id="UP000002407">
    <property type="component" value="Chromosome"/>
</dbReference>
<organism evidence="2 3">
    <name type="scientific">Campylobacter hominis (strain ATCC BAA-381 / DSM 21671 / CCUG 45161 / LMG 19568 / NCTC 13146 / CH001A)</name>
    <dbReference type="NCBI Taxonomy" id="360107"/>
    <lineage>
        <taxon>Bacteria</taxon>
        <taxon>Pseudomonadati</taxon>
        <taxon>Campylobacterota</taxon>
        <taxon>Epsilonproteobacteria</taxon>
        <taxon>Campylobacterales</taxon>
        <taxon>Campylobacteraceae</taxon>
        <taxon>Campylobacter</taxon>
    </lineage>
</organism>
<dbReference type="InterPro" id="IPR003593">
    <property type="entry name" value="AAA+_ATPase"/>
</dbReference>
<dbReference type="SUPFAM" id="SSF52540">
    <property type="entry name" value="P-loop containing nucleoside triphosphate hydrolases"/>
    <property type="match status" value="1"/>
</dbReference>
<name>A7I018_CAMHC</name>
<dbReference type="KEGG" id="cha:CHAB381_0253"/>
<dbReference type="SMART" id="SM00382">
    <property type="entry name" value="AAA"/>
    <property type="match status" value="1"/>
</dbReference>
<dbReference type="EMBL" id="CP000776">
    <property type="protein sequence ID" value="ABS51758.1"/>
    <property type="molecule type" value="Genomic_DNA"/>
</dbReference>
<reference evidence="3" key="1">
    <citation type="submission" date="2007-07" db="EMBL/GenBank/DDBJ databases">
        <title>Complete genome sequence of Campylobacter hominis ATCC BAA-381, a commensal isolated from the human gastrointestinal tract.</title>
        <authorList>
            <person name="Fouts D.E."/>
            <person name="Mongodin E.F."/>
            <person name="Puiu D."/>
            <person name="Sebastian Y."/>
            <person name="Miller W.G."/>
            <person name="Mandrell R.E."/>
            <person name="Nelson K.E."/>
        </authorList>
    </citation>
    <scope>NUCLEOTIDE SEQUENCE [LARGE SCALE GENOMIC DNA]</scope>
    <source>
        <strain evidence="3">ATCC BAA-381 / LMG 19568 / NCTC 13146 / CH001A</strain>
    </source>
</reference>
<dbReference type="AlphaFoldDB" id="A7I018"/>
<dbReference type="InterPro" id="IPR027417">
    <property type="entry name" value="P-loop_NTPase"/>
</dbReference>
<dbReference type="RefSeq" id="WP_012108140.1">
    <property type="nucleotide sequence ID" value="NC_009714.1"/>
</dbReference>
<protein>
    <recommendedName>
        <fullName evidence="1">AAA+ ATPase domain-containing protein</fullName>
    </recommendedName>
</protein>
<dbReference type="eggNOG" id="COG2842">
    <property type="taxonomic scope" value="Bacteria"/>
</dbReference>
<dbReference type="InterPro" id="IPR049945">
    <property type="entry name" value="AAA_22"/>
</dbReference>